<dbReference type="AlphaFoldDB" id="A0AAD7D433"/>
<keyword evidence="2" id="KW-1185">Reference proteome</keyword>
<evidence type="ECO:0000313" key="1">
    <source>
        <dbReference type="EMBL" id="KAJ7677468.1"/>
    </source>
</evidence>
<dbReference type="Proteomes" id="UP001221757">
    <property type="component" value="Unassembled WGS sequence"/>
</dbReference>
<organism evidence="1 2">
    <name type="scientific">Mycena rosella</name>
    <name type="common">Pink bonnet</name>
    <name type="synonym">Agaricus rosellus</name>
    <dbReference type="NCBI Taxonomy" id="1033263"/>
    <lineage>
        <taxon>Eukaryota</taxon>
        <taxon>Fungi</taxon>
        <taxon>Dikarya</taxon>
        <taxon>Basidiomycota</taxon>
        <taxon>Agaricomycotina</taxon>
        <taxon>Agaricomycetes</taxon>
        <taxon>Agaricomycetidae</taxon>
        <taxon>Agaricales</taxon>
        <taxon>Marasmiineae</taxon>
        <taxon>Mycenaceae</taxon>
        <taxon>Mycena</taxon>
    </lineage>
</organism>
<comment type="caution">
    <text evidence="1">The sequence shown here is derived from an EMBL/GenBank/DDBJ whole genome shotgun (WGS) entry which is preliminary data.</text>
</comment>
<gene>
    <name evidence="1" type="ORF">B0H17DRAFT_1079250</name>
</gene>
<dbReference type="EMBL" id="JARKIE010000138">
    <property type="protein sequence ID" value="KAJ7677468.1"/>
    <property type="molecule type" value="Genomic_DNA"/>
</dbReference>
<sequence>NHSDFGYKSHLFFVLATSILAVGLALARHFSTVSLGHPYVHPLNYLVYPKSFRARLGTVCICSSSQAFQAHFVALGSPAGHRSSLQYAIVAS</sequence>
<evidence type="ECO:0000313" key="2">
    <source>
        <dbReference type="Proteomes" id="UP001221757"/>
    </source>
</evidence>
<feature type="non-terminal residue" evidence="1">
    <location>
        <position position="1"/>
    </location>
</feature>
<proteinExistence type="predicted"/>
<name>A0AAD7D433_MYCRO</name>
<reference evidence="1" key="1">
    <citation type="submission" date="2023-03" db="EMBL/GenBank/DDBJ databases">
        <title>Massive genome expansion in bonnet fungi (Mycena s.s.) driven by repeated elements and novel gene families across ecological guilds.</title>
        <authorList>
            <consortium name="Lawrence Berkeley National Laboratory"/>
            <person name="Harder C.B."/>
            <person name="Miyauchi S."/>
            <person name="Viragh M."/>
            <person name="Kuo A."/>
            <person name="Thoen E."/>
            <person name="Andreopoulos B."/>
            <person name="Lu D."/>
            <person name="Skrede I."/>
            <person name="Drula E."/>
            <person name="Henrissat B."/>
            <person name="Morin E."/>
            <person name="Kohler A."/>
            <person name="Barry K."/>
            <person name="LaButti K."/>
            <person name="Morin E."/>
            <person name="Salamov A."/>
            <person name="Lipzen A."/>
            <person name="Mereny Z."/>
            <person name="Hegedus B."/>
            <person name="Baldrian P."/>
            <person name="Stursova M."/>
            <person name="Weitz H."/>
            <person name="Taylor A."/>
            <person name="Grigoriev I.V."/>
            <person name="Nagy L.G."/>
            <person name="Martin F."/>
            <person name="Kauserud H."/>
        </authorList>
    </citation>
    <scope>NUCLEOTIDE SEQUENCE</scope>
    <source>
        <strain evidence="1">CBHHK067</strain>
    </source>
</reference>
<protein>
    <submittedName>
        <fullName evidence="1">Uncharacterized protein</fullName>
    </submittedName>
</protein>
<accession>A0AAD7D433</accession>